<evidence type="ECO:0000313" key="2">
    <source>
        <dbReference type="EMBL" id="NYI76186.1"/>
    </source>
</evidence>
<gene>
    <name evidence="2" type="ORF">BJ988_000834</name>
</gene>
<protein>
    <submittedName>
        <fullName evidence="2">Uncharacterized protein</fullName>
    </submittedName>
</protein>
<comment type="caution">
    <text evidence="2">The sequence shown here is derived from an EMBL/GenBank/DDBJ whole genome shotgun (WGS) entry which is preliminary data.</text>
</comment>
<organism evidence="2 3">
    <name type="scientific">Nocardioides panzhihuensis</name>
    <dbReference type="NCBI Taxonomy" id="860243"/>
    <lineage>
        <taxon>Bacteria</taxon>
        <taxon>Bacillati</taxon>
        <taxon>Actinomycetota</taxon>
        <taxon>Actinomycetes</taxon>
        <taxon>Propionibacteriales</taxon>
        <taxon>Nocardioidaceae</taxon>
        <taxon>Nocardioides</taxon>
    </lineage>
</organism>
<dbReference type="AlphaFoldDB" id="A0A7Z0DJ02"/>
<proteinExistence type="predicted"/>
<sequence>MTNNSDGLIRSALRGNEETASRLRRTQLLGVLALMVATLASPVVRLVDDDADLDRQLNIWAAIQWIADAQDASDGLPASFAWLAIALYVALLFVVSAPVLAIVLAVQRGGAARLAAGIAAGVGSVVTLSCWLIVIGDPPEGFADLQPSWGVLLPIVLGLWTANILETDD</sequence>
<dbReference type="RefSeq" id="WP_179656854.1">
    <property type="nucleotide sequence ID" value="NZ_JACBZR010000001.1"/>
</dbReference>
<feature type="transmembrane region" description="Helical" evidence="1">
    <location>
        <begin position="113"/>
        <end position="135"/>
    </location>
</feature>
<feature type="transmembrane region" description="Helical" evidence="1">
    <location>
        <begin position="80"/>
        <end position="106"/>
    </location>
</feature>
<reference evidence="2 3" key="1">
    <citation type="submission" date="2020-07" db="EMBL/GenBank/DDBJ databases">
        <title>Sequencing the genomes of 1000 actinobacteria strains.</title>
        <authorList>
            <person name="Klenk H.-P."/>
        </authorList>
    </citation>
    <scope>NUCLEOTIDE SEQUENCE [LARGE SCALE GENOMIC DNA]</scope>
    <source>
        <strain evidence="2 3">DSM 26487</strain>
    </source>
</reference>
<feature type="transmembrane region" description="Helical" evidence="1">
    <location>
        <begin position="147"/>
        <end position="165"/>
    </location>
</feature>
<keyword evidence="3" id="KW-1185">Reference proteome</keyword>
<keyword evidence="1" id="KW-1133">Transmembrane helix</keyword>
<evidence type="ECO:0000256" key="1">
    <source>
        <dbReference type="SAM" id="Phobius"/>
    </source>
</evidence>
<dbReference type="EMBL" id="JACBZR010000001">
    <property type="protein sequence ID" value="NYI76186.1"/>
    <property type="molecule type" value="Genomic_DNA"/>
</dbReference>
<name>A0A7Z0DJ02_9ACTN</name>
<keyword evidence="1" id="KW-0472">Membrane</keyword>
<keyword evidence="1" id="KW-0812">Transmembrane</keyword>
<feature type="transmembrane region" description="Helical" evidence="1">
    <location>
        <begin position="28"/>
        <end position="47"/>
    </location>
</feature>
<evidence type="ECO:0000313" key="3">
    <source>
        <dbReference type="Proteomes" id="UP000564496"/>
    </source>
</evidence>
<accession>A0A7Z0DJ02</accession>
<dbReference type="Proteomes" id="UP000564496">
    <property type="component" value="Unassembled WGS sequence"/>
</dbReference>